<protein>
    <submittedName>
        <fullName evidence="1">Uncharacterized protein</fullName>
    </submittedName>
</protein>
<comment type="caution">
    <text evidence="1">The sequence shown here is derived from an EMBL/GenBank/DDBJ whole genome shotgun (WGS) entry which is preliminary data.</text>
</comment>
<evidence type="ECO:0000313" key="2">
    <source>
        <dbReference type="Proteomes" id="UP000031668"/>
    </source>
</evidence>
<name>A0A0C2JLI8_THEKT</name>
<organism evidence="1 2">
    <name type="scientific">Thelohanellus kitauei</name>
    <name type="common">Myxosporean</name>
    <dbReference type="NCBI Taxonomy" id="669202"/>
    <lineage>
        <taxon>Eukaryota</taxon>
        <taxon>Metazoa</taxon>
        <taxon>Cnidaria</taxon>
        <taxon>Myxozoa</taxon>
        <taxon>Myxosporea</taxon>
        <taxon>Bivalvulida</taxon>
        <taxon>Platysporina</taxon>
        <taxon>Myxobolidae</taxon>
        <taxon>Thelohanellus</taxon>
    </lineage>
</organism>
<gene>
    <name evidence="1" type="ORF">RF11_07989</name>
</gene>
<reference evidence="1 2" key="1">
    <citation type="journal article" date="2014" name="Genome Biol. Evol.">
        <title>The genome of the myxosporean Thelohanellus kitauei shows adaptations to nutrient acquisition within its fish host.</title>
        <authorList>
            <person name="Yang Y."/>
            <person name="Xiong J."/>
            <person name="Zhou Z."/>
            <person name="Huo F."/>
            <person name="Miao W."/>
            <person name="Ran C."/>
            <person name="Liu Y."/>
            <person name="Zhang J."/>
            <person name="Feng J."/>
            <person name="Wang M."/>
            <person name="Wang M."/>
            <person name="Wang L."/>
            <person name="Yao B."/>
        </authorList>
    </citation>
    <scope>NUCLEOTIDE SEQUENCE [LARGE SCALE GENOMIC DNA]</scope>
    <source>
        <strain evidence="1">Wuqing</strain>
    </source>
</reference>
<proteinExistence type="predicted"/>
<sequence>MKQRETAYHLYFFIIVPRQNHVSERMQNLSLKFVNEDFKPQVEVARALMIPKSTVDTIIKEMRREVRGIDVTKKNDMELVTKSGLREPRVVKKEENSKYCRAPTFNNLNDDTFHEGAQRSVNTEVFNTFFSATINVLNEAEEFIFVLDNRIQIFLNKYLPHYSLILNKREEAFALIKSTVCRISPYQIPGPYFQGEYRNIQHDPTTFGEFH</sequence>
<dbReference type="OrthoDB" id="10046820at2759"/>
<keyword evidence="2" id="KW-1185">Reference proteome</keyword>
<dbReference type="EMBL" id="JWZT01002114">
    <property type="protein sequence ID" value="KII70253.1"/>
    <property type="molecule type" value="Genomic_DNA"/>
</dbReference>
<dbReference type="Proteomes" id="UP000031668">
    <property type="component" value="Unassembled WGS sequence"/>
</dbReference>
<dbReference type="AlphaFoldDB" id="A0A0C2JLI8"/>
<accession>A0A0C2JLI8</accession>
<evidence type="ECO:0000313" key="1">
    <source>
        <dbReference type="EMBL" id="KII70253.1"/>
    </source>
</evidence>